<dbReference type="AlphaFoldDB" id="A0AAV4NLZ3"/>
<keyword evidence="2" id="KW-1185">Reference proteome</keyword>
<dbReference type="Proteomes" id="UP001054945">
    <property type="component" value="Unassembled WGS sequence"/>
</dbReference>
<gene>
    <name evidence="1" type="ORF">CEXT_335241</name>
</gene>
<proteinExistence type="predicted"/>
<evidence type="ECO:0000313" key="2">
    <source>
        <dbReference type="Proteomes" id="UP001054945"/>
    </source>
</evidence>
<name>A0AAV4NLZ3_CAEEX</name>
<organism evidence="1 2">
    <name type="scientific">Caerostris extrusa</name>
    <name type="common">Bark spider</name>
    <name type="synonym">Caerostris bankana</name>
    <dbReference type="NCBI Taxonomy" id="172846"/>
    <lineage>
        <taxon>Eukaryota</taxon>
        <taxon>Metazoa</taxon>
        <taxon>Ecdysozoa</taxon>
        <taxon>Arthropoda</taxon>
        <taxon>Chelicerata</taxon>
        <taxon>Arachnida</taxon>
        <taxon>Araneae</taxon>
        <taxon>Araneomorphae</taxon>
        <taxon>Entelegynae</taxon>
        <taxon>Araneoidea</taxon>
        <taxon>Araneidae</taxon>
        <taxon>Caerostris</taxon>
    </lineage>
</organism>
<evidence type="ECO:0000313" key="1">
    <source>
        <dbReference type="EMBL" id="GIX85693.1"/>
    </source>
</evidence>
<sequence length="160" mass="18185">MASWGQSTGGRLQGLPLPDWVAVARQESESQQKQSMTNFSHSHKDRVLEFVRSDGWLSAPAFSPMLEESSLVYVTYVEVTANTCGLQQSLCISELQQIFSRIVCGKFTSSCLSPMKRLFRQSDLTCLIPAVWTYQFTCWVLNRDFFFRNQCAIHQVTSDP</sequence>
<comment type="caution">
    <text evidence="1">The sequence shown here is derived from an EMBL/GenBank/DDBJ whole genome shotgun (WGS) entry which is preliminary data.</text>
</comment>
<dbReference type="EMBL" id="BPLR01003538">
    <property type="protein sequence ID" value="GIX85693.1"/>
    <property type="molecule type" value="Genomic_DNA"/>
</dbReference>
<reference evidence="1 2" key="1">
    <citation type="submission" date="2021-06" db="EMBL/GenBank/DDBJ databases">
        <title>Caerostris extrusa draft genome.</title>
        <authorList>
            <person name="Kono N."/>
            <person name="Arakawa K."/>
        </authorList>
    </citation>
    <scope>NUCLEOTIDE SEQUENCE [LARGE SCALE GENOMIC DNA]</scope>
</reference>
<accession>A0AAV4NLZ3</accession>
<protein>
    <submittedName>
        <fullName evidence="1">Uncharacterized protein</fullName>
    </submittedName>
</protein>